<evidence type="ECO:0000256" key="1">
    <source>
        <dbReference type="ARBA" id="ARBA00004141"/>
    </source>
</evidence>
<proteinExistence type="predicted"/>
<feature type="transmembrane region" description="Helical" evidence="5">
    <location>
        <begin position="356"/>
        <end position="371"/>
    </location>
</feature>
<evidence type="ECO:0000256" key="3">
    <source>
        <dbReference type="ARBA" id="ARBA00022989"/>
    </source>
</evidence>
<name>A0ABP8N9T2_9BACT</name>
<comment type="subcellular location">
    <subcellularLocation>
        <location evidence="1">Membrane</location>
        <topology evidence="1">Multi-pass membrane protein</topology>
    </subcellularLocation>
</comment>
<comment type="caution">
    <text evidence="7">The sequence shown here is derived from an EMBL/GenBank/DDBJ whole genome shotgun (WGS) entry which is preliminary data.</text>
</comment>
<gene>
    <name evidence="7" type="ORF">GCM10023093_12730</name>
</gene>
<accession>A0ABP8N9T2</accession>
<feature type="transmembrane region" description="Helical" evidence="5">
    <location>
        <begin position="51"/>
        <end position="68"/>
    </location>
</feature>
<dbReference type="InterPro" id="IPR051533">
    <property type="entry name" value="WaaL-like"/>
</dbReference>
<dbReference type="InterPro" id="IPR007016">
    <property type="entry name" value="O-antigen_ligase-rel_domated"/>
</dbReference>
<dbReference type="PANTHER" id="PTHR37422">
    <property type="entry name" value="TEICHURONIC ACID BIOSYNTHESIS PROTEIN TUAE"/>
    <property type="match status" value="1"/>
</dbReference>
<dbReference type="EMBL" id="BAABFA010000008">
    <property type="protein sequence ID" value="GAA4463686.1"/>
    <property type="molecule type" value="Genomic_DNA"/>
</dbReference>
<keyword evidence="3 5" id="KW-1133">Transmembrane helix</keyword>
<feature type="domain" description="O-antigen ligase-related" evidence="6">
    <location>
        <begin position="185"/>
        <end position="339"/>
    </location>
</feature>
<feature type="transmembrane region" description="Helical" evidence="5">
    <location>
        <begin position="199"/>
        <end position="216"/>
    </location>
</feature>
<protein>
    <recommendedName>
        <fullName evidence="6">O-antigen ligase-related domain-containing protein</fullName>
    </recommendedName>
</protein>
<evidence type="ECO:0000256" key="4">
    <source>
        <dbReference type="ARBA" id="ARBA00023136"/>
    </source>
</evidence>
<feature type="transmembrane region" description="Helical" evidence="5">
    <location>
        <begin position="105"/>
        <end position="126"/>
    </location>
</feature>
<sequence>MLDKSRVAMICILGMFAGFLVSRAALSVSMFLFGVNAIRDVPPRLWLKQKWWLLGLSWVGMYALSGLWSDDLHEWNDHVQVKLPFLLLPLAFAHQPRFSQRQMEVFTMSGALMLIVAACYSISIFLSDPQHYIQEYKVSHMLPTLPKKDHIRSSIASALFIAWCIYVWPRLQRRNIRWVVGICISLLIVYLHVLAAKSGLVSFYLFVVAWAIYLCFGKKKLLGLAILIAMPLAGMLAIRMIPTLKERANYIGFTIFMYKHGNETHNLGDVGRLVSYQLATDLIKAHPLTGVGAGDIKGEMDKLYMERYPNIDERSRLFPHNQFLTVAVGCGLFAMALFAIWVLWPLTKLRRNRQSFFFFIVWLILLVQLMIEPVLEVQFGVFVYVYFLLLFLQELTSPDEATPAATPKLG</sequence>
<evidence type="ECO:0000256" key="2">
    <source>
        <dbReference type="ARBA" id="ARBA00022692"/>
    </source>
</evidence>
<dbReference type="Pfam" id="PF04932">
    <property type="entry name" value="Wzy_C"/>
    <property type="match status" value="1"/>
</dbReference>
<feature type="transmembrane region" description="Helical" evidence="5">
    <location>
        <begin position="151"/>
        <end position="168"/>
    </location>
</feature>
<dbReference type="Proteomes" id="UP001500067">
    <property type="component" value="Unassembled WGS sequence"/>
</dbReference>
<feature type="transmembrane region" description="Helical" evidence="5">
    <location>
        <begin position="323"/>
        <end position="344"/>
    </location>
</feature>
<dbReference type="PANTHER" id="PTHR37422:SF13">
    <property type="entry name" value="LIPOPOLYSACCHARIDE BIOSYNTHESIS PROTEIN PA4999-RELATED"/>
    <property type="match status" value="1"/>
</dbReference>
<organism evidence="7 8">
    <name type="scientific">Nemorincola caseinilytica</name>
    <dbReference type="NCBI Taxonomy" id="2054315"/>
    <lineage>
        <taxon>Bacteria</taxon>
        <taxon>Pseudomonadati</taxon>
        <taxon>Bacteroidota</taxon>
        <taxon>Chitinophagia</taxon>
        <taxon>Chitinophagales</taxon>
        <taxon>Chitinophagaceae</taxon>
        <taxon>Nemorincola</taxon>
    </lineage>
</organism>
<evidence type="ECO:0000259" key="6">
    <source>
        <dbReference type="Pfam" id="PF04932"/>
    </source>
</evidence>
<keyword evidence="4 5" id="KW-0472">Membrane</keyword>
<evidence type="ECO:0000313" key="7">
    <source>
        <dbReference type="EMBL" id="GAA4463686.1"/>
    </source>
</evidence>
<evidence type="ECO:0000313" key="8">
    <source>
        <dbReference type="Proteomes" id="UP001500067"/>
    </source>
</evidence>
<reference evidence="8" key="1">
    <citation type="journal article" date="2019" name="Int. J. Syst. Evol. Microbiol.">
        <title>The Global Catalogue of Microorganisms (GCM) 10K type strain sequencing project: providing services to taxonomists for standard genome sequencing and annotation.</title>
        <authorList>
            <consortium name="The Broad Institute Genomics Platform"/>
            <consortium name="The Broad Institute Genome Sequencing Center for Infectious Disease"/>
            <person name="Wu L."/>
            <person name="Ma J."/>
        </authorList>
    </citation>
    <scope>NUCLEOTIDE SEQUENCE [LARGE SCALE GENOMIC DNA]</scope>
    <source>
        <strain evidence="8">JCM 32105</strain>
    </source>
</reference>
<feature type="transmembrane region" description="Helical" evidence="5">
    <location>
        <begin position="221"/>
        <end position="241"/>
    </location>
</feature>
<evidence type="ECO:0000256" key="5">
    <source>
        <dbReference type="SAM" id="Phobius"/>
    </source>
</evidence>
<keyword evidence="8" id="KW-1185">Reference proteome</keyword>
<feature type="transmembrane region" description="Helical" evidence="5">
    <location>
        <begin position="175"/>
        <end position="193"/>
    </location>
</feature>
<dbReference type="RefSeq" id="WP_345080256.1">
    <property type="nucleotide sequence ID" value="NZ_BAABFA010000008.1"/>
</dbReference>
<keyword evidence="2 5" id="KW-0812">Transmembrane</keyword>